<dbReference type="PANTHER" id="PTHR33669">
    <property type="entry name" value="PROTEIN NEGATIVE REGULATOR OF RESISTANCE"/>
    <property type="match status" value="1"/>
</dbReference>
<sequence length="113" mass="13705">MESKSRKRKACQVYDEEEEKIEEFYTLIKSIREARNRLMKGSNHHDVVDRDHHIKEEKQFAVWKPSFRCEDFIEDHRDRDDDDKELKNPLKGSDDDDQKEEIVKEELDLRLSL</sequence>
<reference evidence="5" key="1">
    <citation type="submission" date="2023-07" db="EMBL/GenBank/DDBJ databases">
        <title>draft genome sequence of fig (Ficus carica).</title>
        <authorList>
            <person name="Takahashi T."/>
            <person name="Nishimura K."/>
        </authorList>
    </citation>
    <scope>NUCLEOTIDE SEQUENCE</scope>
</reference>
<comment type="caution">
    <text evidence="5">The sequence shown here is derived from an EMBL/GenBank/DDBJ whole genome shotgun (WGS) entry which is preliminary data.</text>
</comment>
<dbReference type="PANTHER" id="PTHR33669:SF14">
    <property type="entry name" value="NRR REPRESSOR HOMOLOG 3"/>
    <property type="match status" value="1"/>
</dbReference>
<dbReference type="Pfam" id="PF15699">
    <property type="entry name" value="NPR1_interact"/>
    <property type="match status" value="1"/>
</dbReference>
<name>A0AA88DJS8_FICCA</name>
<dbReference type="Gramene" id="FCD_00023251-RA">
    <property type="protein sequence ID" value="FCD_00023251-RA:cds"/>
    <property type="gene ID" value="FCD_00023251"/>
</dbReference>
<evidence type="ECO:0000256" key="4">
    <source>
        <dbReference type="SAM" id="MobiDB-lite"/>
    </source>
</evidence>
<feature type="compositionally biased region" description="Basic and acidic residues" evidence="4">
    <location>
        <begin position="78"/>
        <end position="88"/>
    </location>
</feature>
<comment type="similarity">
    <text evidence="2">Belongs to the NPR1-interactor family.</text>
</comment>
<protein>
    <submittedName>
        <fullName evidence="5">Uncharacterized protein</fullName>
    </submittedName>
</protein>
<dbReference type="GO" id="GO:0005634">
    <property type="term" value="C:nucleus"/>
    <property type="evidence" value="ECO:0007669"/>
    <property type="project" value="UniProtKB-SubCell"/>
</dbReference>
<dbReference type="InterPro" id="IPR031425">
    <property type="entry name" value="NPR1/NH1-interacting"/>
</dbReference>
<comment type="subcellular location">
    <subcellularLocation>
        <location evidence="1">Nucleus</location>
    </subcellularLocation>
</comment>
<keyword evidence="3" id="KW-0539">Nucleus</keyword>
<feature type="region of interest" description="Disordered" evidence="4">
    <location>
        <begin position="78"/>
        <end position="101"/>
    </location>
</feature>
<evidence type="ECO:0000313" key="6">
    <source>
        <dbReference type="Proteomes" id="UP001187192"/>
    </source>
</evidence>
<evidence type="ECO:0000256" key="1">
    <source>
        <dbReference type="ARBA" id="ARBA00004123"/>
    </source>
</evidence>
<evidence type="ECO:0000256" key="2">
    <source>
        <dbReference type="ARBA" id="ARBA00009937"/>
    </source>
</evidence>
<keyword evidence="6" id="KW-1185">Reference proteome</keyword>
<accession>A0AA88DJS8</accession>
<evidence type="ECO:0000313" key="5">
    <source>
        <dbReference type="EMBL" id="GMN52239.1"/>
    </source>
</evidence>
<dbReference type="AlphaFoldDB" id="A0AA88DJS8"/>
<dbReference type="GO" id="GO:0010112">
    <property type="term" value="P:regulation of systemic acquired resistance"/>
    <property type="evidence" value="ECO:0007669"/>
    <property type="project" value="InterPro"/>
</dbReference>
<dbReference type="EMBL" id="BTGU01000041">
    <property type="protein sequence ID" value="GMN52239.1"/>
    <property type="molecule type" value="Genomic_DNA"/>
</dbReference>
<dbReference type="Proteomes" id="UP001187192">
    <property type="component" value="Unassembled WGS sequence"/>
</dbReference>
<gene>
    <name evidence="5" type="ORF">TIFTF001_021388</name>
</gene>
<organism evidence="5 6">
    <name type="scientific">Ficus carica</name>
    <name type="common">Common fig</name>
    <dbReference type="NCBI Taxonomy" id="3494"/>
    <lineage>
        <taxon>Eukaryota</taxon>
        <taxon>Viridiplantae</taxon>
        <taxon>Streptophyta</taxon>
        <taxon>Embryophyta</taxon>
        <taxon>Tracheophyta</taxon>
        <taxon>Spermatophyta</taxon>
        <taxon>Magnoliopsida</taxon>
        <taxon>eudicotyledons</taxon>
        <taxon>Gunneridae</taxon>
        <taxon>Pentapetalae</taxon>
        <taxon>rosids</taxon>
        <taxon>fabids</taxon>
        <taxon>Rosales</taxon>
        <taxon>Moraceae</taxon>
        <taxon>Ficeae</taxon>
        <taxon>Ficus</taxon>
    </lineage>
</organism>
<evidence type="ECO:0000256" key="3">
    <source>
        <dbReference type="ARBA" id="ARBA00023242"/>
    </source>
</evidence>
<proteinExistence type="inferred from homology"/>